<organism evidence="2 3">
    <name type="scientific">Microbispora rosea</name>
    <dbReference type="NCBI Taxonomy" id="58117"/>
    <lineage>
        <taxon>Bacteria</taxon>
        <taxon>Bacillati</taxon>
        <taxon>Actinomycetota</taxon>
        <taxon>Actinomycetes</taxon>
        <taxon>Streptosporangiales</taxon>
        <taxon>Streptosporangiaceae</taxon>
        <taxon>Microbispora</taxon>
    </lineage>
</organism>
<dbReference type="AlphaFoldDB" id="A0A1N6V831"/>
<dbReference type="GeneID" id="97494831"/>
<dbReference type="SUPFAM" id="SSF47413">
    <property type="entry name" value="lambda repressor-like DNA-binding domains"/>
    <property type="match status" value="1"/>
</dbReference>
<evidence type="ECO:0000313" key="2">
    <source>
        <dbReference type="EMBL" id="SIQ73937.1"/>
    </source>
</evidence>
<gene>
    <name evidence="2" type="ORF">SAMN05421833_103303</name>
</gene>
<dbReference type="RefSeq" id="WP_051761106.1">
    <property type="nucleotide sequence ID" value="NZ_CP192071.1"/>
</dbReference>
<dbReference type="STRING" id="58117.SAMN05421833_103303"/>
<dbReference type="GO" id="GO:0003677">
    <property type="term" value="F:DNA binding"/>
    <property type="evidence" value="ECO:0007669"/>
    <property type="project" value="InterPro"/>
</dbReference>
<dbReference type="InterPro" id="IPR010982">
    <property type="entry name" value="Lambda_DNA-bd_dom_sf"/>
</dbReference>
<dbReference type="InterPro" id="IPR001387">
    <property type="entry name" value="Cro/C1-type_HTH"/>
</dbReference>
<feature type="domain" description="HTH cro/C1-type" evidence="1">
    <location>
        <begin position="18"/>
        <end position="90"/>
    </location>
</feature>
<evidence type="ECO:0000259" key="1">
    <source>
        <dbReference type="SMART" id="SM00530"/>
    </source>
</evidence>
<reference evidence="3" key="1">
    <citation type="submission" date="2017-01" db="EMBL/GenBank/DDBJ databases">
        <authorList>
            <person name="Varghese N."/>
            <person name="Submissions S."/>
        </authorList>
    </citation>
    <scope>NUCLEOTIDE SEQUENCE [LARGE SCALE GENOMIC DNA]</scope>
    <source>
        <strain evidence="3">ATCC 12950</strain>
    </source>
</reference>
<dbReference type="Gene3D" id="3.30.450.180">
    <property type="match status" value="1"/>
</dbReference>
<dbReference type="Pfam" id="PF13560">
    <property type="entry name" value="HTH_31"/>
    <property type="match status" value="1"/>
</dbReference>
<dbReference type="Proteomes" id="UP000186096">
    <property type="component" value="Unassembled WGS sequence"/>
</dbReference>
<sequence>MTTGTRIRNTRREELAAFLRSRRERIRPEDVGLPPGLRRRTPGLRREEVAQLAGVGVTWYTWLEQGRPINASVQVLDAIARTLRLDAAEREHLYRLADLPEIADPAGDGEGLDAEVHTILRQLGPLPACVYSGRYDLLAWNAAYGTLFASVVDRPRLERNVLWRVFTMPDCCCPLVNKNEELPQMVATLRAAFGRHVGEPAWSGFVTRLSAASPEFARMWAMHEVARPGVRMKLFKHSSVGLIRLTSTSMALAAPPEARVVVYTPMDDESRQRIDWLAVHPEVAHCPLHGEPVRG</sequence>
<dbReference type="SMART" id="SM00530">
    <property type="entry name" value="HTH_XRE"/>
    <property type="match status" value="1"/>
</dbReference>
<accession>A0A1N6V831</accession>
<evidence type="ECO:0000313" key="3">
    <source>
        <dbReference type="Proteomes" id="UP000186096"/>
    </source>
</evidence>
<dbReference type="InterPro" id="IPR041413">
    <property type="entry name" value="MLTR_LBD"/>
</dbReference>
<dbReference type="EMBL" id="FTNI01000003">
    <property type="protein sequence ID" value="SIQ73937.1"/>
    <property type="molecule type" value="Genomic_DNA"/>
</dbReference>
<dbReference type="Pfam" id="PF17765">
    <property type="entry name" value="MLTR_LBD"/>
    <property type="match status" value="1"/>
</dbReference>
<dbReference type="PANTHER" id="PTHR35010:SF2">
    <property type="entry name" value="BLL4672 PROTEIN"/>
    <property type="match status" value="1"/>
</dbReference>
<protein>
    <submittedName>
        <fullName evidence="2">Transcriptional regulator, contains XRE-family HTH domain</fullName>
    </submittedName>
</protein>
<keyword evidence="3" id="KW-1185">Reference proteome</keyword>
<dbReference type="Gene3D" id="1.10.260.40">
    <property type="entry name" value="lambda repressor-like DNA-binding domains"/>
    <property type="match status" value="1"/>
</dbReference>
<dbReference type="CDD" id="cd00093">
    <property type="entry name" value="HTH_XRE"/>
    <property type="match status" value="1"/>
</dbReference>
<proteinExistence type="predicted"/>
<dbReference type="PANTHER" id="PTHR35010">
    <property type="entry name" value="BLL4672 PROTEIN-RELATED"/>
    <property type="match status" value="1"/>
</dbReference>
<name>A0A1N6V831_9ACTN</name>